<organism evidence="3 4">
    <name type="scientific">Burkholderia lata (strain ATCC 17760 / DSM 23089 / LMG 22485 / NCIMB 9086 / R18194 / 383)</name>
    <dbReference type="NCBI Taxonomy" id="482957"/>
    <lineage>
        <taxon>Bacteria</taxon>
        <taxon>Pseudomonadati</taxon>
        <taxon>Pseudomonadota</taxon>
        <taxon>Betaproteobacteria</taxon>
        <taxon>Burkholderiales</taxon>
        <taxon>Burkholderiaceae</taxon>
        <taxon>Burkholderia</taxon>
        <taxon>Burkholderia cepacia complex</taxon>
    </lineage>
</organism>
<dbReference type="Pfam" id="PF08332">
    <property type="entry name" value="CaMKII_AD"/>
    <property type="match status" value="1"/>
</dbReference>
<dbReference type="InterPro" id="IPR011944">
    <property type="entry name" value="Steroid_delta5-4_isomerase"/>
</dbReference>
<dbReference type="Gene3D" id="3.10.450.50">
    <property type="match status" value="1"/>
</dbReference>
<dbReference type="CDD" id="cd00531">
    <property type="entry name" value="NTF2_like"/>
    <property type="match status" value="1"/>
</dbReference>
<reference evidence="3 4" key="1">
    <citation type="submission" date="2019-09" db="EMBL/GenBank/DDBJ databases">
        <authorList>
            <person name="Depoorter E."/>
        </authorList>
    </citation>
    <scope>NUCLEOTIDE SEQUENCE [LARGE SCALE GENOMIC DNA]</scope>
    <source>
        <strain evidence="3">R-39750</strain>
    </source>
</reference>
<dbReference type="NCBIfam" id="TIGR02246">
    <property type="entry name" value="SgcJ/EcaC family oxidoreductase"/>
    <property type="match status" value="1"/>
</dbReference>
<proteinExistence type="predicted"/>
<sequence>MLKHIVLASALTLVAHSAAFAKDIDMPVVYSGVAATPADVKQAEVARLFDRWNAALATGNPDQVTSLYASNAVLEPTLSNKVRTTPEEIRNYFASFLKLKPQGVINYRQIRMLDDNVALDTGVYTFSLTKDGKRQQAQARYTYVYEKQEGEWKIINHHSSAMPESKS</sequence>
<name>A0A6P2V2P0_BURL3</name>
<evidence type="ECO:0000313" key="4">
    <source>
        <dbReference type="Proteomes" id="UP000494110"/>
    </source>
</evidence>
<dbReference type="PIRSF" id="PIRSF028470">
    <property type="entry name" value="UCP028470"/>
    <property type="match status" value="1"/>
</dbReference>
<dbReference type="InterPro" id="IPR016887">
    <property type="entry name" value="UCP028470_steroid_isom-rel"/>
</dbReference>
<feature type="chain" id="PRO_5027120010" description="Calcium/calmodulin-dependent protein kinase II association-domain domain-containing protein" evidence="1">
    <location>
        <begin position="22"/>
        <end position="167"/>
    </location>
</feature>
<gene>
    <name evidence="3" type="ORF">BLA39750_00888</name>
</gene>
<dbReference type="InterPro" id="IPR032710">
    <property type="entry name" value="NTF2-like_dom_sf"/>
</dbReference>
<dbReference type="EMBL" id="CABVQN010000003">
    <property type="protein sequence ID" value="VWC76187.1"/>
    <property type="molecule type" value="Genomic_DNA"/>
</dbReference>
<dbReference type="GO" id="GO:0004683">
    <property type="term" value="F:calcium/calmodulin-dependent protein kinase activity"/>
    <property type="evidence" value="ECO:0007669"/>
    <property type="project" value="InterPro"/>
</dbReference>
<dbReference type="RefSeq" id="WP_175011042.1">
    <property type="nucleotide sequence ID" value="NZ_CABVQN010000003.1"/>
</dbReference>
<accession>A0A6P2V2P0</accession>
<dbReference type="SUPFAM" id="SSF54427">
    <property type="entry name" value="NTF2-like"/>
    <property type="match status" value="1"/>
</dbReference>
<evidence type="ECO:0000259" key="2">
    <source>
        <dbReference type="Pfam" id="PF08332"/>
    </source>
</evidence>
<dbReference type="InterPro" id="IPR013543">
    <property type="entry name" value="Ca/CaM-dep_prot_kinase-assoc"/>
</dbReference>
<evidence type="ECO:0000313" key="3">
    <source>
        <dbReference type="EMBL" id="VWC76187.1"/>
    </source>
</evidence>
<dbReference type="AlphaFoldDB" id="A0A6P2V2P0"/>
<evidence type="ECO:0000256" key="1">
    <source>
        <dbReference type="SAM" id="SignalP"/>
    </source>
</evidence>
<protein>
    <recommendedName>
        <fullName evidence="2">Calcium/calmodulin-dependent protein kinase II association-domain domain-containing protein</fullName>
    </recommendedName>
</protein>
<dbReference type="GO" id="GO:0005516">
    <property type="term" value="F:calmodulin binding"/>
    <property type="evidence" value="ECO:0007669"/>
    <property type="project" value="InterPro"/>
</dbReference>
<dbReference type="Proteomes" id="UP000494110">
    <property type="component" value="Unassembled WGS sequence"/>
</dbReference>
<feature type="domain" description="Calcium/calmodulin-dependent protein kinase II association-domain" evidence="2">
    <location>
        <begin position="42"/>
        <end position="163"/>
    </location>
</feature>
<feature type="signal peptide" evidence="1">
    <location>
        <begin position="1"/>
        <end position="21"/>
    </location>
</feature>
<keyword evidence="1" id="KW-0732">Signal</keyword>